<gene>
    <name evidence="1" type="ORF">MCYG_00554</name>
</gene>
<reference evidence="2" key="1">
    <citation type="journal article" date="2012" name="MBio">
        <title>Comparative genome analysis of Trichophyton rubrum and related dermatophytes reveals candidate genes involved in infection.</title>
        <authorList>
            <person name="Martinez D.A."/>
            <person name="Oliver B.G."/>
            <person name="Graeser Y."/>
            <person name="Goldberg J.M."/>
            <person name="Li W."/>
            <person name="Martinez-Rossi N.M."/>
            <person name="Monod M."/>
            <person name="Shelest E."/>
            <person name="Barton R.C."/>
            <person name="Birch E."/>
            <person name="Brakhage A.A."/>
            <person name="Chen Z."/>
            <person name="Gurr S.J."/>
            <person name="Heiman D."/>
            <person name="Heitman J."/>
            <person name="Kosti I."/>
            <person name="Rossi A."/>
            <person name="Saif S."/>
            <person name="Samalova M."/>
            <person name="Saunders C.W."/>
            <person name="Shea T."/>
            <person name="Summerbell R.C."/>
            <person name="Xu J."/>
            <person name="Young S."/>
            <person name="Zeng Q."/>
            <person name="Birren B.W."/>
            <person name="Cuomo C.A."/>
            <person name="White T.C."/>
        </authorList>
    </citation>
    <scope>NUCLEOTIDE SEQUENCE [LARGE SCALE GENOMIC DNA]</scope>
    <source>
        <strain evidence="2">ATCC MYA-4605 / CBS 113480</strain>
    </source>
</reference>
<organism evidence="1 2">
    <name type="scientific">Arthroderma otae (strain ATCC MYA-4605 / CBS 113480)</name>
    <name type="common">Microsporum canis</name>
    <dbReference type="NCBI Taxonomy" id="554155"/>
    <lineage>
        <taxon>Eukaryota</taxon>
        <taxon>Fungi</taxon>
        <taxon>Dikarya</taxon>
        <taxon>Ascomycota</taxon>
        <taxon>Pezizomycotina</taxon>
        <taxon>Eurotiomycetes</taxon>
        <taxon>Eurotiomycetidae</taxon>
        <taxon>Onygenales</taxon>
        <taxon>Arthrodermataceae</taxon>
        <taxon>Microsporum</taxon>
    </lineage>
</organism>
<proteinExistence type="predicted"/>
<dbReference type="HOGENOM" id="CLU_2183332_0_0_1"/>
<dbReference type="EMBL" id="DS995701">
    <property type="protein sequence ID" value="EEQ27666.1"/>
    <property type="molecule type" value="Genomic_DNA"/>
</dbReference>
<evidence type="ECO:0000313" key="1">
    <source>
        <dbReference type="EMBL" id="EEQ27666.1"/>
    </source>
</evidence>
<name>C5FCY2_ARTOC</name>
<dbReference type="VEuPathDB" id="FungiDB:MCYG_00554"/>
<protein>
    <recommendedName>
        <fullName evidence="3">Ig-like domain-containing protein</fullName>
    </recommendedName>
</protein>
<dbReference type="Proteomes" id="UP000002035">
    <property type="component" value="Unassembled WGS sequence"/>
</dbReference>
<evidence type="ECO:0000313" key="2">
    <source>
        <dbReference type="Proteomes" id="UP000002035"/>
    </source>
</evidence>
<dbReference type="RefSeq" id="XP_002850450.1">
    <property type="nucleotide sequence ID" value="XM_002850404.1"/>
</dbReference>
<accession>C5FCY2</accession>
<evidence type="ECO:0008006" key="3">
    <source>
        <dbReference type="Google" id="ProtNLM"/>
    </source>
</evidence>
<sequence length="109" mass="12382">MRPARLESTSASPVYYTFIYLPVSIDPIVDIPIIGEERGWHCVSPLFISVEILDVSRSKAGRYECSDKNEVVNRHNDQATDTVFTNSYWRFMTLIIESGILSVILLQEG</sequence>
<keyword evidence="2" id="KW-1185">Reference proteome</keyword>
<dbReference type="AlphaFoldDB" id="C5FCY2"/>
<dbReference type="GeneID" id="9225674"/>